<reference evidence="3" key="2">
    <citation type="submission" date="2023-11" db="UniProtKB">
        <authorList>
            <consortium name="WormBaseParasite"/>
        </authorList>
    </citation>
    <scope>IDENTIFICATION</scope>
</reference>
<organism evidence="2 3">
    <name type="scientific">Trichobilharzia regenti</name>
    <name type="common">Nasal bird schistosome</name>
    <dbReference type="NCBI Taxonomy" id="157069"/>
    <lineage>
        <taxon>Eukaryota</taxon>
        <taxon>Metazoa</taxon>
        <taxon>Spiralia</taxon>
        <taxon>Lophotrochozoa</taxon>
        <taxon>Platyhelminthes</taxon>
        <taxon>Trematoda</taxon>
        <taxon>Digenea</taxon>
        <taxon>Strigeidida</taxon>
        <taxon>Schistosomatoidea</taxon>
        <taxon>Schistosomatidae</taxon>
        <taxon>Trichobilharzia</taxon>
    </lineage>
</organism>
<feature type="compositionally biased region" description="Polar residues" evidence="1">
    <location>
        <begin position="84"/>
        <end position="94"/>
    </location>
</feature>
<proteinExistence type="predicted"/>
<reference evidence="2" key="1">
    <citation type="submission" date="2022-06" db="EMBL/GenBank/DDBJ databases">
        <authorList>
            <person name="Berger JAMES D."/>
            <person name="Berger JAMES D."/>
        </authorList>
    </citation>
    <scope>NUCLEOTIDE SEQUENCE [LARGE SCALE GENOMIC DNA]</scope>
</reference>
<keyword evidence="2" id="KW-1185">Reference proteome</keyword>
<feature type="region of interest" description="Disordered" evidence="1">
    <location>
        <begin position="62"/>
        <end position="94"/>
    </location>
</feature>
<feature type="compositionally biased region" description="Polar residues" evidence="1">
    <location>
        <begin position="62"/>
        <end position="73"/>
    </location>
</feature>
<evidence type="ECO:0000313" key="2">
    <source>
        <dbReference type="Proteomes" id="UP000050795"/>
    </source>
</evidence>
<dbReference type="WBParaSite" id="TREG1_90980.1">
    <property type="protein sequence ID" value="TREG1_90980.1"/>
    <property type="gene ID" value="TREG1_90980"/>
</dbReference>
<evidence type="ECO:0000313" key="3">
    <source>
        <dbReference type="WBParaSite" id="TREG1_90980.1"/>
    </source>
</evidence>
<sequence>MAYLLPCHIQSYNHSLLKSNSNVTHTSRIHLKRTNELQEKQESIYPIGCIYFQLEFPSAQYSQSPLPQSTQNEVHLPPHLPNRPHQSNARLDSR</sequence>
<dbReference type="Proteomes" id="UP000050795">
    <property type="component" value="Unassembled WGS sequence"/>
</dbReference>
<evidence type="ECO:0000256" key="1">
    <source>
        <dbReference type="SAM" id="MobiDB-lite"/>
    </source>
</evidence>
<protein>
    <submittedName>
        <fullName evidence="3">Uncharacterized protein</fullName>
    </submittedName>
</protein>
<dbReference type="AlphaFoldDB" id="A0AA85KHQ5"/>
<name>A0AA85KHQ5_TRIRE</name>
<accession>A0AA85KHQ5</accession>